<feature type="region of interest" description="Disordered" evidence="1">
    <location>
        <begin position="1"/>
        <end position="23"/>
    </location>
</feature>
<dbReference type="RefSeq" id="WP_328965663.1">
    <property type="nucleotide sequence ID" value="NZ_CP108090.1"/>
</dbReference>
<reference evidence="2" key="1">
    <citation type="submission" date="2022-10" db="EMBL/GenBank/DDBJ databases">
        <title>The complete genomes of actinobacterial strains from the NBC collection.</title>
        <authorList>
            <person name="Joergensen T.S."/>
            <person name="Alvarez Arevalo M."/>
            <person name="Sterndorff E.B."/>
            <person name="Faurdal D."/>
            <person name="Vuksanovic O."/>
            <person name="Mourched A.-S."/>
            <person name="Charusanti P."/>
            <person name="Shaw S."/>
            <person name="Blin K."/>
            <person name="Weber T."/>
        </authorList>
    </citation>
    <scope>NUCLEOTIDE SEQUENCE</scope>
    <source>
        <strain evidence="2">NBC_00248</strain>
    </source>
</reference>
<evidence type="ECO:0008006" key="4">
    <source>
        <dbReference type="Google" id="ProtNLM"/>
    </source>
</evidence>
<dbReference type="Proteomes" id="UP001432039">
    <property type="component" value="Chromosome"/>
</dbReference>
<dbReference type="InterPro" id="IPR011010">
    <property type="entry name" value="DNA_brk_join_enz"/>
</dbReference>
<gene>
    <name evidence="2" type="ORF">OG517_42095</name>
</gene>
<accession>A0ABZ1TPY0</accession>
<evidence type="ECO:0000256" key="1">
    <source>
        <dbReference type="SAM" id="MobiDB-lite"/>
    </source>
</evidence>
<evidence type="ECO:0000313" key="3">
    <source>
        <dbReference type="Proteomes" id="UP001432039"/>
    </source>
</evidence>
<organism evidence="2 3">
    <name type="scientific">Streptomyces virginiae</name>
    <name type="common">Streptomyces cinnamonensis</name>
    <dbReference type="NCBI Taxonomy" id="1961"/>
    <lineage>
        <taxon>Bacteria</taxon>
        <taxon>Bacillati</taxon>
        <taxon>Actinomycetota</taxon>
        <taxon>Actinomycetes</taxon>
        <taxon>Kitasatosporales</taxon>
        <taxon>Streptomycetaceae</taxon>
        <taxon>Streptomyces</taxon>
    </lineage>
</organism>
<sequence length="623" mass="69312">MAAALTNPTPVPQESGGSRFVLAGRPLAPGHRLEDTARYEDPTWLLAPALLQRQQAATRLDFTRAPEPFVCALKDLFAVMLSGTLPPHEPRPKMMSIRRHFTEQLRFTHWVAARPGQPRLADLTLDDFAAYALHLHTVLPGEASREVAQSAVRLLYRYRTVLPGDHLTVNPLDCEEWGNSTRRARAENTTHRIPEHVMGPLLAWCLRIIDELAPDILTTLDAYRAHEATGRPGWQAPRPQLSTVWPHLSADEPARHQHKSARSRFNTFELARLLQGACYILIAYLSGMRDSEIKHLRRGSTHALLDGSGHPYRWTITSLAFKGESDPAGTIATWIIGAPAARAVAVLELLQPPDTDLLLRSLYPAERIRAGAMTLRSSNELINRVITWINAYCHQYRLPDSIPEVNGEPWNLTARQFRRTLAWYIARRPGGVIAGAVQYRHLGIQMFEGYAGTSDSGFRAEVEAEQSMQRGEHLLTLTTDHQHDLSGPAAREAAARLADFHHRTGFTGSVVTDPARLRRVLARHDPEVYPGTYVTCVFNPDKALCRPRSAPGGRAGPVPHECQPLECRNVALTADNTSTLAAEADRIDDRLRARPVLPPLLYAGLTRRRDAIHAFLTANGTAQ</sequence>
<name>A0ABZ1TPY0_STRVG</name>
<proteinExistence type="predicted"/>
<dbReference type="SUPFAM" id="SSF56349">
    <property type="entry name" value="DNA breaking-rejoining enzymes"/>
    <property type="match status" value="1"/>
</dbReference>
<protein>
    <recommendedName>
        <fullName evidence="4">Integrase</fullName>
    </recommendedName>
</protein>
<evidence type="ECO:0000313" key="2">
    <source>
        <dbReference type="EMBL" id="WUQ17443.1"/>
    </source>
</evidence>
<dbReference type="EMBL" id="CP108090">
    <property type="protein sequence ID" value="WUQ17443.1"/>
    <property type="molecule type" value="Genomic_DNA"/>
</dbReference>
<keyword evidence="3" id="KW-1185">Reference proteome</keyword>